<organism evidence="2 3">
    <name type="scientific">Vagococcus hydrophili</name>
    <dbReference type="NCBI Taxonomy" id="2714947"/>
    <lineage>
        <taxon>Bacteria</taxon>
        <taxon>Bacillati</taxon>
        <taxon>Bacillota</taxon>
        <taxon>Bacilli</taxon>
        <taxon>Lactobacillales</taxon>
        <taxon>Enterococcaceae</taxon>
        <taxon>Vagococcus</taxon>
    </lineage>
</organism>
<proteinExistence type="predicted"/>
<gene>
    <name evidence="2" type="ORF">G7082_01250</name>
</gene>
<dbReference type="AlphaFoldDB" id="A0A6G8AQN7"/>
<dbReference type="Pfam" id="PF12459">
    <property type="entry name" value="DltX"/>
    <property type="match status" value="1"/>
</dbReference>
<dbReference type="EMBL" id="CP049887">
    <property type="protein sequence ID" value="QIL47252.1"/>
    <property type="molecule type" value="Genomic_DNA"/>
</dbReference>
<dbReference type="KEGG" id="vhy:G7082_01250"/>
<evidence type="ECO:0000313" key="3">
    <source>
        <dbReference type="Proteomes" id="UP000501747"/>
    </source>
</evidence>
<keyword evidence="1" id="KW-1133">Transmembrane helix</keyword>
<dbReference type="Proteomes" id="UP000501747">
    <property type="component" value="Chromosome"/>
</dbReference>
<keyword evidence="1" id="KW-0812">Transmembrane</keyword>
<name>A0A6G8AQN7_9ENTE</name>
<dbReference type="InterPro" id="IPR021008">
    <property type="entry name" value="DltX"/>
</dbReference>
<reference evidence="2 3" key="1">
    <citation type="submission" date="2020-03" db="EMBL/GenBank/DDBJ databases">
        <title>Vagococcus sp. nov., isolated from beetles.</title>
        <authorList>
            <person name="Hyun D.-W."/>
            <person name="Bae J.-W."/>
        </authorList>
    </citation>
    <scope>NUCLEOTIDE SEQUENCE [LARGE SCALE GENOMIC DNA]</scope>
    <source>
        <strain evidence="2 3">HDW17B</strain>
    </source>
</reference>
<accession>A0A6G8AQN7</accession>
<evidence type="ECO:0000313" key="2">
    <source>
        <dbReference type="EMBL" id="QIL47252.1"/>
    </source>
</evidence>
<keyword evidence="3" id="KW-1185">Reference proteome</keyword>
<evidence type="ECO:0000256" key="1">
    <source>
        <dbReference type="SAM" id="Phobius"/>
    </source>
</evidence>
<protein>
    <submittedName>
        <fullName evidence="2">Teichoic acid D-Ala incorporation-associated protein DltX</fullName>
    </submittedName>
</protein>
<dbReference type="RefSeq" id="WP_166033364.1">
    <property type="nucleotide sequence ID" value="NZ_CP049887.1"/>
</dbReference>
<keyword evidence="1" id="KW-0472">Membrane</keyword>
<sequence length="44" mass="5081">MTDKQKEIFKFIGKTVMYTGILLAMIYLYGYLKSSGGGFIYNEF</sequence>
<feature type="transmembrane region" description="Helical" evidence="1">
    <location>
        <begin position="12"/>
        <end position="32"/>
    </location>
</feature>